<dbReference type="InterPro" id="IPR036388">
    <property type="entry name" value="WH-like_DNA-bd_sf"/>
</dbReference>
<comment type="subcellular location">
    <subcellularLocation>
        <location evidence="2">Chromosome</location>
    </subcellularLocation>
    <subcellularLocation>
        <location evidence="1 6">Nucleus</location>
    </subcellularLocation>
</comment>
<dbReference type="GO" id="GO:0005634">
    <property type="term" value="C:nucleus"/>
    <property type="evidence" value="ECO:0007669"/>
    <property type="project" value="UniProtKB-SubCell"/>
</dbReference>
<feature type="region of interest" description="Disordered" evidence="7">
    <location>
        <begin position="102"/>
        <end position="206"/>
    </location>
</feature>
<dbReference type="InterPro" id="IPR005818">
    <property type="entry name" value="Histone_H1/H5_H15"/>
</dbReference>
<dbReference type="PROSITE" id="PS51504">
    <property type="entry name" value="H15"/>
    <property type="match status" value="1"/>
</dbReference>
<sequence length="206" mass="22965">MAKDTTVAAKKRTTKSSETAPSIAHPPYFDMISDALSTLKDRTGSSQPAIAKFIEAKYKEHLPPNFQKILSVQLKKFVKSERLVKVKNSFKISSTEKLKFAIKEARNKETTTKSTPTPKEKVAKKISDKGLKTKRLSQVKTPEALKKANKGPDKKNKRPVVDGKIKRLSQVKTPEGLKKKKNSTPAKRKSAKPADSSSRPIKKVRK</sequence>
<dbReference type="InterPro" id="IPR036390">
    <property type="entry name" value="WH_DNA-bd_sf"/>
</dbReference>
<proteinExistence type="inferred from homology"/>
<dbReference type="GO" id="GO:0003690">
    <property type="term" value="F:double-stranded DNA binding"/>
    <property type="evidence" value="ECO:0007669"/>
    <property type="project" value="TreeGrafter"/>
</dbReference>
<evidence type="ECO:0000313" key="9">
    <source>
        <dbReference type="Proteomes" id="UP001652623"/>
    </source>
</evidence>
<dbReference type="PANTHER" id="PTHR11467:SF130">
    <property type="entry name" value="HISTONE H1-LIKE ISOFORM X1"/>
    <property type="match status" value="1"/>
</dbReference>
<keyword evidence="9" id="KW-1185">Reference proteome</keyword>
<feature type="compositionally biased region" description="Basic and acidic residues" evidence="7">
    <location>
        <begin position="118"/>
        <end position="131"/>
    </location>
</feature>
<name>A0A6P4AS02_ZIZJJ</name>
<dbReference type="GO" id="GO:0000786">
    <property type="term" value="C:nucleosome"/>
    <property type="evidence" value="ECO:0007669"/>
    <property type="project" value="InterPro"/>
</dbReference>
<dbReference type="InParanoid" id="A0A6P4AS02"/>
<dbReference type="GO" id="GO:0031492">
    <property type="term" value="F:nucleosomal DNA binding"/>
    <property type="evidence" value="ECO:0007669"/>
    <property type="project" value="TreeGrafter"/>
</dbReference>
<dbReference type="Pfam" id="PF00538">
    <property type="entry name" value="Linker_histone"/>
    <property type="match status" value="1"/>
</dbReference>
<evidence type="ECO:0000256" key="7">
    <source>
        <dbReference type="SAM" id="MobiDB-lite"/>
    </source>
</evidence>
<gene>
    <name evidence="10" type="primary">LOC107426309</name>
</gene>
<evidence type="ECO:0000259" key="8">
    <source>
        <dbReference type="PROSITE" id="PS51504"/>
    </source>
</evidence>
<dbReference type="PANTHER" id="PTHR11467">
    <property type="entry name" value="HISTONE H1"/>
    <property type="match status" value="1"/>
</dbReference>
<dbReference type="GO" id="GO:0030527">
    <property type="term" value="F:structural constituent of chromatin"/>
    <property type="evidence" value="ECO:0007669"/>
    <property type="project" value="InterPro"/>
</dbReference>
<keyword evidence="3 6" id="KW-0158">Chromosome</keyword>
<evidence type="ECO:0000256" key="3">
    <source>
        <dbReference type="ARBA" id="ARBA00022454"/>
    </source>
</evidence>
<evidence type="ECO:0000256" key="4">
    <source>
        <dbReference type="ARBA" id="ARBA00023125"/>
    </source>
</evidence>
<accession>A0A6P4AS02</accession>
<feature type="domain" description="H15" evidence="8">
    <location>
        <begin position="24"/>
        <end position="94"/>
    </location>
</feature>
<dbReference type="GO" id="GO:0006334">
    <property type="term" value="P:nucleosome assembly"/>
    <property type="evidence" value="ECO:0007669"/>
    <property type="project" value="InterPro"/>
</dbReference>
<keyword evidence="5 6" id="KW-0539">Nucleus</keyword>
<dbReference type="RefSeq" id="XP_015891930.3">
    <property type="nucleotide sequence ID" value="XM_016036444.4"/>
</dbReference>
<feature type="compositionally biased region" description="Basic residues" evidence="7">
    <location>
        <begin position="178"/>
        <end position="191"/>
    </location>
</feature>
<feature type="region of interest" description="Disordered" evidence="7">
    <location>
        <begin position="1"/>
        <end position="25"/>
    </location>
</feature>
<dbReference type="GO" id="GO:0045910">
    <property type="term" value="P:negative regulation of DNA recombination"/>
    <property type="evidence" value="ECO:0007669"/>
    <property type="project" value="TreeGrafter"/>
</dbReference>
<dbReference type="SUPFAM" id="SSF46785">
    <property type="entry name" value="Winged helix' DNA-binding domain"/>
    <property type="match status" value="1"/>
</dbReference>
<feature type="compositionally biased region" description="Basic and acidic residues" evidence="7">
    <location>
        <begin position="143"/>
        <end position="165"/>
    </location>
</feature>
<keyword evidence="4 6" id="KW-0238">DNA-binding</keyword>
<evidence type="ECO:0000256" key="2">
    <source>
        <dbReference type="ARBA" id="ARBA00004286"/>
    </source>
</evidence>
<dbReference type="CDD" id="cd00073">
    <property type="entry name" value="H15"/>
    <property type="match status" value="1"/>
</dbReference>
<feature type="compositionally biased region" description="Basic and acidic residues" evidence="7">
    <location>
        <begin position="102"/>
        <end position="111"/>
    </location>
</feature>
<evidence type="ECO:0000256" key="6">
    <source>
        <dbReference type="RuleBase" id="RU003894"/>
    </source>
</evidence>
<dbReference type="KEGG" id="zju:107426309"/>
<dbReference type="GeneID" id="107426309"/>
<dbReference type="SMART" id="SM00526">
    <property type="entry name" value="H15"/>
    <property type="match status" value="1"/>
</dbReference>
<dbReference type="Proteomes" id="UP001652623">
    <property type="component" value="Chromosome 9"/>
</dbReference>
<dbReference type="InterPro" id="IPR005819">
    <property type="entry name" value="H1/H5"/>
</dbReference>
<comment type="similarity">
    <text evidence="6">Belongs to the histone H1/H5 family.</text>
</comment>
<dbReference type="Gene3D" id="1.10.10.10">
    <property type="entry name" value="Winged helix-like DNA-binding domain superfamily/Winged helix DNA-binding domain"/>
    <property type="match status" value="1"/>
</dbReference>
<organism evidence="9 10">
    <name type="scientific">Ziziphus jujuba</name>
    <name type="common">Chinese jujube</name>
    <name type="synonym">Ziziphus sativa</name>
    <dbReference type="NCBI Taxonomy" id="326968"/>
    <lineage>
        <taxon>Eukaryota</taxon>
        <taxon>Viridiplantae</taxon>
        <taxon>Streptophyta</taxon>
        <taxon>Embryophyta</taxon>
        <taxon>Tracheophyta</taxon>
        <taxon>Spermatophyta</taxon>
        <taxon>Magnoliopsida</taxon>
        <taxon>eudicotyledons</taxon>
        <taxon>Gunneridae</taxon>
        <taxon>Pentapetalae</taxon>
        <taxon>rosids</taxon>
        <taxon>fabids</taxon>
        <taxon>Rosales</taxon>
        <taxon>Rhamnaceae</taxon>
        <taxon>Paliureae</taxon>
        <taxon>Ziziphus</taxon>
    </lineage>
</organism>
<dbReference type="GO" id="GO:0030261">
    <property type="term" value="P:chromosome condensation"/>
    <property type="evidence" value="ECO:0007669"/>
    <property type="project" value="TreeGrafter"/>
</dbReference>
<reference evidence="10" key="1">
    <citation type="submission" date="2025-08" db="UniProtKB">
        <authorList>
            <consortium name="RefSeq"/>
        </authorList>
    </citation>
    <scope>IDENTIFICATION</scope>
    <source>
        <tissue evidence="10">Seedling</tissue>
    </source>
</reference>
<dbReference type="AlphaFoldDB" id="A0A6P4AS02"/>
<protein>
    <submittedName>
        <fullName evidence="10">Histone H1</fullName>
    </submittedName>
</protein>
<evidence type="ECO:0000256" key="1">
    <source>
        <dbReference type="ARBA" id="ARBA00004123"/>
    </source>
</evidence>
<evidence type="ECO:0000256" key="5">
    <source>
        <dbReference type="ARBA" id="ARBA00023242"/>
    </source>
</evidence>
<evidence type="ECO:0000313" key="10">
    <source>
        <dbReference type="RefSeq" id="XP_015891930.3"/>
    </source>
</evidence>
<dbReference type="PRINTS" id="PR00624">
    <property type="entry name" value="HISTONEH5"/>
</dbReference>